<comment type="subunit">
    <text evidence="7">Forms a conjugate with ATG5.</text>
</comment>
<keyword evidence="22" id="KW-1133">Transmembrane helix</keyword>
<dbReference type="InterPro" id="IPR029071">
    <property type="entry name" value="Ubiquitin-like_domsf"/>
</dbReference>
<dbReference type="GO" id="GO:0003735">
    <property type="term" value="F:structural constituent of ribosome"/>
    <property type="evidence" value="ECO:0007669"/>
    <property type="project" value="UniProtKB-ARBA"/>
</dbReference>
<dbReference type="GO" id="GO:1990904">
    <property type="term" value="C:ribonucleoprotein complex"/>
    <property type="evidence" value="ECO:0007669"/>
    <property type="project" value="UniProtKB-KW"/>
</dbReference>
<evidence type="ECO:0000256" key="17">
    <source>
        <dbReference type="ARBA" id="ARBA00023274"/>
    </source>
</evidence>
<dbReference type="InterPro" id="IPR019956">
    <property type="entry name" value="Ubiquitin_dom"/>
</dbReference>
<comment type="similarity">
    <text evidence="2">Belongs to the ATG12 family.</text>
</comment>
<dbReference type="PROSITE" id="PS00299">
    <property type="entry name" value="UBIQUITIN_1"/>
    <property type="match status" value="2"/>
</dbReference>
<dbReference type="InterPro" id="IPR008972">
    <property type="entry name" value="Cupredoxin"/>
</dbReference>
<dbReference type="CDD" id="cd13899">
    <property type="entry name" value="CuRO_3_Fet3p"/>
    <property type="match status" value="1"/>
</dbReference>
<dbReference type="PANTHER" id="PTHR10666">
    <property type="entry name" value="UBIQUITIN"/>
    <property type="match status" value="1"/>
</dbReference>
<dbReference type="InterPro" id="IPR002355">
    <property type="entry name" value="Cu_oxidase_Cu_BS"/>
</dbReference>
<evidence type="ECO:0000256" key="18">
    <source>
        <dbReference type="ARBA" id="ARBA00025360"/>
    </source>
</evidence>
<evidence type="ECO:0000256" key="8">
    <source>
        <dbReference type="ARBA" id="ARBA00015875"/>
    </source>
</evidence>
<dbReference type="Gene3D" id="3.10.20.90">
    <property type="entry name" value="Phosphatidylinositol 3-kinase Catalytic Subunit, Chain A, domain 1"/>
    <property type="match status" value="3"/>
</dbReference>
<evidence type="ECO:0000256" key="7">
    <source>
        <dbReference type="ARBA" id="ARBA00011288"/>
    </source>
</evidence>
<evidence type="ECO:0000256" key="16">
    <source>
        <dbReference type="ARBA" id="ARBA00023006"/>
    </source>
</evidence>
<dbReference type="FunFam" id="3.10.20.90:FF:000009">
    <property type="entry name" value="Ubiquitin-60S ribosomal protein"/>
    <property type="match status" value="1"/>
</dbReference>
<dbReference type="GO" id="GO:0016491">
    <property type="term" value="F:oxidoreductase activity"/>
    <property type="evidence" value="ECO:0007669"/>
    <property type="project" value="UniProtKB-KW"/>
</dbReference>
<feature type="region of interest" description="Disordered" evidence="21">
    <location>
        <begin position="223"/>
        <end position="250"/>
    </location>
</feature>
<keyword evidence="25" id="KW-1185">Reference proteome</keyword>
<keyword evidence="16" id="KW-0072">Autophagy</keyword>
<keyword evidence="22" id="KW-0472">Membrane</keyword>
<comment type="similarity">
    <text evidence="3">In the N-terminal section; belongs to the ubiquitin family.</text>
</comment>
<dbReference type="FunCoup" id="G7DSR9">
    <property type="interactions" value="34"/>
</dbReference>
<evidence type="ECO:0000256" key="6">
    <source>
        <dbReference type="ARBA" id="ARBA00010609"/>
    </source>
</evidence>
<dbReference type="FunFam" id="3.10.20.90:FF:000008">
    <property type="entry name" value="Ubiquitin-40S ribosomal protein S27a"/>
    <property type="match status" value="1"/>
</dbReference>
<keyword evidence="22" id="KW-0812">Transmembrane</keyword>
<keyword evidence="14" id="KW-0689">Ribosomal protein</keyword>
<dbReference type="InterPro" id="IPR007242">
    <property type="entry name" value="Atg12"/>
</dbReference>
<dbReference type="Pfam" id="PF00240">
    <property type="entry name" value="ubiquitin"/>
    <property type="match status" value="2"/>
</dbReference>
<keyword evidence="11" id="KW-0479">Metal-binding</keyword>
<dbReference type="GO" id="GO:0005737">
    <property type="term" value="C:cytoplasm"/>
    <property type="evidence" value="ECO:0007669"/>
    <property type="project" value="UniProtKB-SubCell"/>
</dbReference>
<dbReference type="EMBL" id="BABT02000008">
    <property type="protein sequence ID" value="GAA93627.1"/>
    <property type="molecule type" value="Genomic_DNA"/>
</dbReference>
<gene>
    <name evidence="24" type="primary">Mo00271</name>
    <name evidence="24" type="ORF">E5Q_00271</name>
</gene>
<evidence type="ECO:0000256" key="1">
    <source>
        <dbReference type="ARBA" id="ARBA00004496"/>
    </source>
</evidence>
<evidence type="ECO:0000259" key="23">
    <source>
        <dbReference type="PROSITE" id="PS50053"/>
    </source>
</evidence>
<evidence type="ECO:0000256" key="20">
    <source>
        <dbReference type="ARBA" id="ARBA00067312"/>
    </source>
</evidence>
<dbReference type="PROSITE" id="PS00080">
    <property type="entry name" value="MULTICOPPER_OXIDASE2"/>
    <property type="match status" value="1"/>
</dbReference>
<dbReference type="GO" id="GO:0005840">
    <property type="term" value="C:ribosome"/>
    <property type="evidence" value="ECO:0007669"/>
    <property type="project" value="UniProtKB-KW"/>
</dbReference>
<evidence type="ECO:0000313" key="24">
    <source>
        <dbReference type="EMBL" id="GAA93627.1"/>
    </source>
</evidence>
<dbReference type="FunFam" id="3.10.20.90:FF:000150">
    <property type="entry name" value="Ubiquitin-like protein ATG12"/>
    <property type="match status" value="1"/>
</dbReference>
<dbReference type="PRINTS" id="PR00348">
    <property type="entry name" value="UBIQUITIN"/>
</dbReference>
<comment type="subcellular location">
    <subcellularLocation>
        <location evidence="1">Cytoplasm</location>
    </subcellularLocation>
</comment>
<dbReference type="eggNOG" id="KOG0001">
    <property type="taxonomic scope" value="Eukaryota"/>
</dbReference>
<dbReference type="SUPFAM" id="SSF54236">
    <property type="entry name" value="Ubiquitin-like"/>
    <property type="match status" value="3"/>
</dbReference>
<evidence type="ECO:0000256" key="12">
    <source>
        <dbReference type="ARBA" id="ARBA00022786"/>
    </source>
</evidence>
<dbReference type="Pfam" id="PF07731">
    <property type="entry name" value="Cu-oxidase_2"/>
    <property type="match status" value="1"/>
</dbReference>
<feature type="region of interest" description="Disordered" evidence="21">
    <location>
        <begin position="1"/>
        <end position="25"/>
    </location>
</feature>
<keyword evidence="17" id="KW-0687">Ribonucleoprotein</keyword>
<dbReference type="GO" id="GO:0005507">
    <property type="term" value="F:copper ion binding"/>
    <property type="evidence" value="ECO:0007669"/>
    <property type="project" value="InterPro"/>
</dbReference>
<protein>
    <recommendedName>
        <fullName evidence="8">Ubiquitin-like protein ATG12</fullName>
    </recommendedName>
    <alternativeName>
        <fullName evidence="19">Autophagy-related protein 12</fullName>
    </alternativeName>
    <alternativeName>
        <fullName evidence="20">Ubiquitin-like protein atg12</fullName>
    </alternativeName>
</protein>
<organism evidence="24 25">
    <name type="scientific">Mixia osmundae (strain CBS 9802 / IAM 14324 / JCM 22182 / KY 12970)</name>
    <dbReference type="NCBI Taxonomy" id="764103"/>
    <lineage>
        <taxon>Eukaryota</taxon>
        <taxon>Fungi</taxon>
        <taxon>Dikarya</taxon>
        <taxon>Basidiomycota</taxon>
        <taxon>Pucciniomycotina</taxon>
        <taxon>Mixiomycetes</taxon>
        <taxon>Mixiales</taxon>
        <taxon>Mixiaceae</taxon>
        <taxon>Mixia</taxon>
    </lineage>
</organism>
<dbReference type="InterPro" id="IPR050158">
    <property type="entry name" value="Ubiquitin_ubiquitin-like"/>
</dbReference>
<evidence type="ECO:0000256" key="3">
    <source>
        <dbReference type="ARBA" id="ARBA00008373"/>
    </source>
</evidence>
<evidence type="ECO:0000256" key="21">
    <source>
        <dbReference type="SAM" id="MobiDB-lite"/>
    </source>
</evidence>
<dbReference type="InterPro" id="IPR000626">
    <property type="entry name" value="Ubiquitin-like_dom"/>
</dbReference>
<dbReference type="SUPFAM" id="SSF49503">
    <property type="entry name" value="Cupredoxins"/>
    <property type="match status" value="3"/>
</dbReference>
<dbReference type="eggNOG" id="KOG1263">
    <property type="taxonomic scope" value="Eukaryota"/>
</dbReference>
<dbReference type="GO" id="GO:0006811">
    <property type="term" value="P:monoatomic ion transport"/>
    <property type="evidence" value="ECO:0007669"/>
    <property type="project" value="InterPro"/>
</dbReference>
<dbReference type="GO" id="GO:0031386">
    <property type="term" value="F:protein tag activity"/>
    <property type="evidence" value="ECO:0007669"/>
    <property type="project" value="UniProtKB-ARBA"/>
</dbReference>
<dbReference type="InterPro" id="IPR044130">
    <property type="entry name" value="CuRO_2_Fet3-like"/>
</dbReference>
<evidence type="ECO:0000256" key="9">
    <source>
        <dbReference type="ARBA" id="ARBA00022490"/>
    </source>
</evidence>
<dbReference type="GO" id="GO:0000045">
    <property type="term" value="P:autophagosome assembly"/>
    <property type="evidence" value="ECO:0007669"/>
    <property type="project" value="InterPro"/>
</dbReference>
<dbReference type="InterPro" id="IPR001117">
    <property type="entry name" value="Cu-oxidase_2nd"/>
</dbReference>
<dbReference type="CDD" id="cd13851">
    <property type="entry name" value="CuRO_1_Fet3p"/>
    <property type="match status" value="1"/>
</dbReference>
<feature type="transmembrane region" description="Helical" evidence="22">
    <location>
        <begin position="959"/>
        <end position="980"/>
    </location>
</feature>
<dbReference type="InterPro" id="IPR019954">
    <property type="entry name" value="Ubiquitin_CS"/>
</dbReference>
<dbReference type="eggNOG" id="KOG3439">
    <property type="taxonomic scope" value="Eukaryota"/>
</dbReference>
<comment type="similarity">
    <text evidence="4">Belongs to the ubiquitin family.</text>
</comment>
<dbReference type="FunFam" id="2.60.40.420:FF:000025">
    <property type="entry name" value="FET5p Multicopper oxidase"/>
    <property type="match status" value="1"/>
</dbReference>
<feature type="domain" description="Ubiquitin-like" evidence="23">
    <location>
        <begin position="259"/>
        <end position="334"/>
    </location>
</feature>
<feature type="domain" description="Ubiquitin-like" evidence="23">
    <location>
        <begin position="335"/>
        <end position="410"/>
    </location>
</feature>
<evidence type="ECO:0000256" key="15">
    <source>
        <dbReference type="ARBA" id="ARBA00023002"/>
    </source>
</evidence>
<name>G7DSR9_MIXOS</name>
<evidence type="ECO:0000256" key="14">
    <source>
        <dbReference type="ARBA" id="ARBA00022980"/>
    </source>
</evidence>
<dbReference type="Pfam" id="PF07732">
    <property type="entry name" value="Cu-oxidase_3"/>
    <property type="match status" value="1"/>
</dbReference>
<dbReference type="STRING" id="764103.G7DSR9"/>
<dbReference type="SMART" id="SM00213">
    <property type="entry name" value="UBQ"/>
    <property type="match status" value="2"/>
</dbReference>
<evidence type="ECO:0000256" key="5">
    <source>
        <dbReference type="ARBA" id="ARBA00009891"/>
    </source>
</evidence>
<keyword evidence="15" id="KW-0560">Oxidoreductase</keyword>
<evidence type="ECO:0000256" key="19">
    <source>
        <dbReference type="ARBA" id="ARBA00029824"/>
    </source>
</evidence>
<keyword evidence="13" id="KW-0862">Zinc</keyword>
<evidence type="ECO:0000256" key="22">
    <source>
        <dbReference type="SAM" id="Phobius"/>
    </source>
</evidence>
<dbReference type="CDD" id="cd01803">
    <property type="entry name" value="Ubl_ubiquitin"/>
    <property type="match status" value="2"/>
</dbReference>
<evidence type="ECO:0000256" key="2">
    <source>
        <dbReference type="ARBA" id="ARBA00007778"/>
    </source>
</evidence>
<dbReference type="InterPro" id="IPR011707">
    <property type="entry name" value="Cu-oxidase-like_N"/>
</dbReference>
<evidence type="ECO:0000256" key="11">
    <source>
        <dbReference type="ARBA" id="ARBA00022723"/>
    </source>
</evidence>
<dbReference type="Pfam" id="PF04110">
    <property type="entry name" value="APG12"/>
    <property type="match status" value="1"/>
</dbReference>
<feature type="compositionally biased region" description="Low complexity" evidence="21">
    <location>
        <begin position="10"/>
        <end position="25"/>
    </location>
</feature>
<dbReference type="Proteomes" id="UP000009131">
    <property type="component" value="Unassembled WGS sequence"/>
</dbReference>
<accession>G7DSR9</accession>
<dbReference type="HOGENOM" id="CLU_295785_0_0_1"/>
<dbReference type="InParanoid" id="G7DSR9"/>
<comment type="similarity">
    <text evidence="6">Belongs to the multicopper oxidase family.</text>
</comment>
<dbReference type="Pfam" id="PF00394">
    <property type="entry name" value="Cu-oxidase"/>
    <property type="match status" value="1"/>
</dbReference>
<proteinExistence type="inferred from homology"/>
<dbReference type="InterPro" id="IPR011706">
    <property type="entry name" value="Cu-oxidase_C"/>
</dbReference>
<evidence type="ECO:0000313" key="25">
    <source>
        <dbReference type="Proteomes" id="UP000009131"/>
    </source>
</evidence>
<dbReference type="CDD" id="cd13877">
    <property type="entry name" value="CuRO_2_Fet3p_like"/>
    <property type="match status" value="1"/>
</dbReference>
<dbReference type="OrthoDB" id="2121828at2759"/>
<keyword evidence="12" id="KW-0833">Ubl conjugation pathway</keyword>
<dbReference type="AlphaFoldDB" id="G7DSR9"/>
<dbReference type="PROSITE" id="PS50053">
    <property type="entry name" value="UBIQUITIN_2"/>
    <property type="match status" value="2"/>
</dbReference>
<keyword evidence="9" id="KW-0963">Cytoplasm</keyword>
<evidence type="ECO:0000256" key="13">
    <source>
        <dbReference type="ARBA" id="ARBA00022833"/>
    </source>
</evidence>
<reference evidence="24 25" key="1">
    <citation type="journal article" date="2011" name="J. Gen. Appl. Microbiol.">
        <title>Draft genome sequencing of the enigmatic basidiomycete Mixia osmundae.</title>
        <authorList>
            <person name="Nishida H."/>
            <person name="Nagatsuka Y."/>
            <person name="Sugiyama J."/>
        </authorList>
    </citation>
    <scope>NUCLEOTIDE SEQUENCE [LARGE SCALE GENOMIC DNA]</scope>
    <source>
        <strain evidence="25">CBS 9802 / IAM 14324 / JCM 22182 / KY 12970</strain>
    </source>
</reference>
<comment type="similarity">
    <text evidence="5">In the C-terminal section; belongs to the eukaryotic ribosomal protein eS31 family.</text>
</comment>
<comment type="function">
    <text evidence="18">Ubiquitin-like protein involved in cytoplasm to vacuole transport (Cvt), autophagy vesicles formation, mitophagy, and nucleophagy. Conjugation with ATG5 through a ubiquitin-like conjugating system involving also ATG7 as an E1-like activating enzyme and ATG10 as an E2-like conjugating enzyme, is essential for its function. The ATG12-ATG5 conjugate functions as an E3-like enzyme which is required for lipidation of ATG8 and ATG8 association to the vesicle membranes.</text>
</comment>
<evidence type="ECO:0000256" key="10">
    <source>
        <dbReference type="ARBA" id="ARBA00022499"/>
    </source>
</evidence>
<keyword evidence="10" id="KW-1017">Isopeptide bond</keyword>
<reference evidence="24 25" key="2">
    <citation type="journal article" date="2012" name="Open Biol.">
        <title>Characteristics of nucleosomes and linker DNA regions on the genome of the basidiomycete Mixia osmundae revealed by mono- and dinucleosome mapping.</title>
        <authorList>
            <person name="Nishida H."/>
            <person name="Kondo S."/>
            <person name="Matsumoto T."/>
            <person name="Suzuki Y."/>
            <person name="Yoshikawa H."/>
            <person name="Taylor T.D."/>
            <person name="Sugiyama J."/>
        </authorList>
    </citation>
    <scope>NUCLEOTIDE SEQUENCE [LARGE SCALE GENOMIC DNA]</scope>
    <source>
        <strain evidence="25">CBS 9802 / IAM 14324 / JCM 22182 / KY 12970</strain>
    </source>
</reference>
<comment type="caution">
    <text evidence="24">The sequence shown here is derived from an EMBL/GenBank/DDBJ whole genome shotgun (WGS) entry which is preliminary data.</text>
</comment>
<dbReference type="CDD" id="cd01612">
    <property type="entry name" value="Ubl_ATG12"/>
    <property type="match status" value="1"/>
</dbReference>
<evidence type="ECO:0000256" key="4">
    <source>
        <dbReference type="ARBA" id="ARBA00008430"/>
    </source>
</evidence>
<sequence length="1022" mass="112836">MSGLQMPRQSSASSTASSSSNKALAASPELRNAGLFAPIGPKAAKKEAVPAALSPRLREQVLPNVTSDVQPAASQPAAITPTPSEAILPKDTFKVVVRFKATGNAPIMKQNFFKITASNRFQTVINFLRKELSWKAQDALFLYINASFSPSPDDTVISLYQCFATDKQLIVNYRSASSVVSASSLTGQAVLPQHGDEYVQANVSPIDTPEELASCLAAAKPTRSSVGSREPGVATHSSRQKRVKKQSDIETYPKSDTNMQIFVKTLTGKTITLEVESSDTIDNVKAKIQDKEGIPPDQQRLIFAGKQLEDGRTLSDYNIRRSLPSTLVLRLRGGMQIFVKTLTGKTITLEVESSDTIDNVKAKIQDKEGIPPDQQRLIFAGKQLEDGRTLSDYNIQKESTLHLVLRLRGGALARAALVEYWVNITYTQANPDGLYERRVIGVNGTWPPPPVEVNRNDSLLVHAYNGIDQPVSLHHHGIYFNASLWYDGAVGVTQCGIPPGYSFTYEVPVSDQWGTYWQHSHNKGQYVDGLRAPFIIHNKPEPYVYDEEFTVVMSDWYHDEHSVLLDQFINVANPTGAEPVPNSALMYFSQNGRYLPGFNENATLPFQAGKTYRLRLINTGAFAMFYFRLMGHTMTVIEVDGTDVEPYETDLITITVAQRYSILVKALNDTTQNWPIQFNFDSDMFDTVPDDLALNYTSSVVYDSSFPLADVEMIPEYHDFDDVALVPLIIEASAPADRQIPLNVWFDTMDTGVNRAMFMNTEGQNITYDQPIVPSIFTALTMGDDAANPVVYGQTNPYILDHLQNIELQIFNWDAGKHPFHLHGYKFQIIRKSQDVTSDDPLINPPLVENQANPIRRDTVQIPSGGLAVVRFRADNPGVSFFHCHIDWHLSAGLAVTFINSVPLLQSLPGPPSFISEQCAVQGIPSSGNAAGWNSTSDFTGLTVGPYTQIPGFHAKGRWALAGTILAALVGMATVFWYGFGGQLDEDELDASVKEAMEKKAARGGGYKKRAFAKLRRVGQRT</sequence>
<dbReference type="Gene3D" id="2.60.40.420">
    <property type="entry name" value="Cupredoxins - blue copper proteins"/>
    <property type="match status" value="3"/>
</dbReference>